<dbReference type="InterPro" id="IPR000408">
    <property type="entry name" value="Reg_chr_condens"/>
</dbReference>
<dbReference type="PANTHER" id="PTHR45622:SF58">
    <property type="entry name" value="REGULATOR OF CHROMOSOME CONDENSATION DOMAIN-CONTAINING PROTEIN"/>
    <property type="match status" value="1"/>
</dbReference>
<evidence type="ECO:0000256" key="2">
    <source>
        <dbReference type="SAM" id="MobiDB-lite"/>
    </source>
</evidence>
<accession>A0ABU4HR79</accession>
<dbReference type="Gene3D" id="2.60.40.10">
    <property type="entry name" value="Immunoglobulins"/>
    <property type="match status" value="1"/>
</dbReference>
<dbReference type="PRINTS" id="PR00633">
    <property type="entry name" value="RCCNDNSATION"/>
</dbReference>
<protein>
    <submittedName>
        <fullName evidence="5">Choice-of-anchor D domain-containing protein</fullName>
    </submittedName>
</protein>
<reference evidence="6" key="1">
    <citation type="submission" date="2023-07" db="EMBL/GenBank/DDBJ databases">
        <title>Conexibacter stalactiti sp. nov., isolated from stalactites in a lava cave and emended description of the genus Conexibacter.</title>
        <authorList>
            <person name="Lee S.D."/>
        </authorList>
    </citation>
    <scope>NUCLEOTIDE SEQUENCE [LARGE SCALE GENOMIC DNA]</scope>
    <source>
        <strain evidence="6">KCTC 39840</strain>
    </source>
</reference>
<dbReference type="InterPro" id="IPR008160">
    <property type="entry name" value="Collagen"/>
</dbReference>
<dbReference type="Gene3D" id="2.130.10.30">
    <property type="entry name" value="Regulator of chromosome condensation 1/beta-lactamase-inhibitor protein II"/>
    <property type="match status" value="2"/>
</dbReference>
<keyword evidence="1" id="KW-0677">Repeat</keyword>
<sequence length="652" mass="64598">MSIHRTGRALRRATAVALSATAGLAATAAVATAAVTPSTLVGWGANQAGQLAAGAPAAVTTPRSLPGLSGVVDVAGGGQYTVALRADGSVWTWGLNDVGQLGDGTRNTRSAPRRVDGVGDVVAVATTLASTFALRRDGAVWAWGNDDYGQLGRGTILEHQGRPVATGLTGVRAIRGGREFALALREDGTVLSWGDNSYGQLGRDSGGGASGTPTAIPGLSGVRAVAAGGWSGYALLEDGTVRAWGYAAGGALGDPTAHDGEPTDPEFVTTPVTVAGVGGSGTLDGVSAISGGTEHALALRADGTVVGWGRNGDGELGQGAGGPASAWSPLVVPGLSGIAEVGALLVSSVARDGDGRLWTWGDNRLGRLGRGLGDDVLARSDTPAQLADVAVARLGTLAETAEQTVAIALPPATVGPAQLSFSAQARGTLSGARTVTVTAGFAPLTVKRVVATGAHADDFLIADDCAGEVLAPGESCGAQVRFSPSAEGARTATLVVRADEPGPLELPLSGEGGPLPQGPQGEDGPSGPQGPAGATGPAGVPGPAGALGPAGAAGPKGETGPRGATGPRGRDARVSCRLSGRRNVRCTVTYAGRASTRPRLTTRARLVRSGRTVARGTLGRLRAPRALVKGRAVLLIGGGSGAAAQRIVTTVR</sequence>
<keyword evidence="6" id="KW-1185">Reference proteome</keyword>
<dbReference type="InterPro" id="IPR009091">
    <property type="entry name" value="RCC1/BLIP-II"/>
</dbReference>
<keyword evidence="3" id="KW-0732">Signal</keyword>
<evidence type="ECO:0000313" key="5">
    <source>
        <dbReference type="EMBL" id="MDW5595803.1"/>
    </source>
</evidence>
<dbReference type="Pfam" id="PF25390">
    <property type="entry name" value="WD40_RLD"/>
    <property type="match status" value="1"/>
</dbReference>
<evidence type="ECO:0000259" key="4">
    <source>
        <dbReference type="Pfam" id="PF25390"/>
    </source>
</evidence>
<organism evidence="5 6">
    <name type="scientific">Conexibacter stalactiti</name>
    <dbReference type="NCBI Taxonomy" id="1940611"/>
    <lineage>
        <taxon>Bacteria</taxon>
        <taxon>Bacillati</taxon>
        <taxon>Actinomycetota</taxon>
        <taxon>Thermoleophilia</taxon>
        <taxon>Solirubrobacterales</taxon>
        <taxon>Conexibacteraceae</taxon>
        <taxon>Conexibacter</taxon>
    </lineage>
</organism>
<dbReference type="InterPro" id="IPR058923">
    <property type="entry name" value="RCC1-like_dom"/>
</dbReference>
<dbReference type="PANTHER" id="PTHR45622">
    <property type="entry name" value="UBIQUITIN-PROTEIN LIGASE E3A-RELATED"/>
    <property type="match status" value="1"/>
</dbReference>
<evidence type="ECO:0000313" key="6">
    <source>
        <dbReference type="Proteomes" id="UP001284601"/>
    </source>
</evidence>
<dbReference type="EMBL" id="JAWSTH010000040">
    <property type="protein sequence ID" value="MDW5595803.1"/>
    <property type="molecule type" value="Genomic_DNA"/>
</dbReference>
<dbReference type="InterPro" id="IPR051709">
    <property type="entry name" value="Ub-ligase/GTPase-reg"/>
</dbReference>
<dbReference type="NCBIfam" id="NF012200">
    <property type="entry name" value="choice_anch_D"/>
    <property type="match status" value="1"/>
</dbReference>
<dbReference type="InterPro" id="IPR013783">
    <property type="entry name" value="Ig-like_fold"/>
</dbReference>
<name>A0ABU4HR79_9ACTN</name>
<feature type="chain" id="PRO_5046746970" evidence="3">
    <location>
        <begin position="34"/>
        <end position="652"/>
    </location>
</feature>
<dbReference type="RefSeq" id="WP_318598143.1">
    <property type="nucleotide sequence ID" value="NZ_JAWSTH010000040.1"/>
</dbReference>
<evidence type="ECO:0000256" key="1">
    <source>
        <dbReference type="ARBA" id="ARBA00022737"/>
    </source>
</evidence>
<dbReference type="Proteomes" id="UP001284601">
    <property type="component" value="Unassembled WGS sequence"/>
</dbReference>
<feature type="domain" description="RCC1-like" evidence="4">
    <location>
        <begin position="40"/>
        <end position="375"/>
    </location>
</feature>
<dbReference type="Pfam" id="PF01391">
    <property type="entry name" value="Collagen"/>
    <property type="match status" value="1"/>
</dbReference>
<gene>
    <name evidence="5" type="ORF">R7226_15755</name>
</gene>
<dbReference type="SUPFAM" id="SSF50985">
    <property type="entry name" value="RCC1/BLIP-II"/>
    <property type="match status" value="2"/>
</dbReference>
<comment type="caution">
    <text evidence="5">The sequence shown here is derived from an EMBL/GenBank/DDBJ whole genome shotgun (WGS) entry which is preliminary data.</text>
</comment>
<proteinExistence type="predicted"/>
<feature type="signal peptide" evidence="3">
    <location>
        <begin position="1"/>
        <end position="33"/>
    </location>
</feature>
<dbReference type="PROSITE" id="PS50012">
    <property type="entry name" value="RCC1_3"/>
    <property type="match status" value="7"/>
</dbReference>
<evidence type="ECO:0000256" key="3">
    <source>
        <dbReference type="SAM" id="SignalP"/>
    </source>
</evidence>
<feature type="compositionally biased region" description="Low complexity" evidence="2">
    <location>
        <begin position="518"/>
        <end position="567"/>
    </location>
</feature>
<feature type="region of interest" description="Disordered" evidence="2">
    <location>
        <begin position="501"/>
        <end position="574"/>
    </location>
</feature>
<dbReference type="PROSITE" id="PS00626">
    <property type="entry name" value="RCC1_2"/>
    <property type="match status" value="1"/>
</dbReference>